<reference evidence="1" key="1">
    <citation type="submission" date="2020-05" db="EMBL/GenBank/DDBJ databases">
        <title>Large-scale comparative analyses of tick genomes elucidate their genetic diversity and vector capacities.</title>
        <authorList>
            <person name="Jia N."/>
            <person name="Wang J."/>
            <person name="Shi W."/>
            <person name="Du L."/>
            <person name="Sun Y."/>
            <person name="Zhan W."/>
            <person name="Jiang J."/>
            <person name="Wang Q."/>
            <person name="Zhang B."/>
            <person name="Ji P."/>
            <person name="Sakyi L.B."/>
            <person name="Cui X."/>
            <person name="Yuan T."/>
            <person name="Jiang B."/>
            <person name="Yang W."/>
            <person name="Lam T.T.-Y."/>
            <person name="Chang Q."/>
            <person name="Ding S."/>
            <person name="Wang X."/>
            <person name="Zhu J."/>
            <person name="Ruan X."/>
            <person name="Zhao L."/>
            <person name="Wei J."/>
            <person name="Que T."/>
            <person name="Du C."/>
            <person name="Cheng J."/>
            <person name="Dai P."/>
            <person name="Han X."/>
            <person name="Huang E."/>
            <person name="Gao Y."/>
            <person name="Liu J."/>
            <person name="Shao H."/>
            <person name="Ye R."/>
            <person name="Li L."/>
            <person name="Wei W."/>
            <person name="Wang X."/>
            <person name="Wang C."/>
            <person name="Yang T."/>
            <person name="Huo Q."/>
            <person name="Li W."/>
            <person name="Guo W."/>
            <person name="Chen H."/>
            <person name="Zhou L."/>
            <person name="Ni X."/>
            <person name="Tian J."/>
            <person name="Zhou Y."/>
            <person name="Sheng Y."/>
            <person name="Liu T."/>
            <person name="Pan Y."/>
            <person name="Xia L."/>
            <person name="Li J."/>
            <person name="Zhao F."/>
            <person name="Cao W."/>
        </authorList>
    </citation>
    <scope>NUCLEOTIDE SEQUENCE</scope>
    <source>
        <strain evidence="1">Dsil-2018</strain>
    </source>
</reference>
<proteinExistence type="predicted"/>
<evidence type="ECO:0000313" key="1">
    <source>
        <dbReference type="EMBL" id="KAH7936819.1"/>
    </source>
</evidence>
<organism evidence="1 2">
    <name type="scientific">Dermacentor silvarum</name>
    <name type="common">Tick</name>
    <dbReference type="NCBI Taxonomy" id="543639"/>
    <lineage>
        <taxon>Eukaryota</taxon>
        <taxon>Metazoa</taxon>
        <taxon>Ecdysozoa</taxon>
        <taxon>Arthropoda</taxon>
        <taxon>Chelicerata</taxon>
        <taxon>Arachnida</taxon>
        <taxon>Acari</taxon>
        <taxon>Parasitiformes</taxon>
        <taxon>Ixodida</taxon>
        <taxon>Ixodoidea</taxon>
        <taxon>Ixodidae</taxon>
        <taxon>Rhipicephalinae</taxon>
        <taxon>Dermacentor</taxon>
    </lineage>
</organism>
<dbReference type="Proteomes" id="UP000821865">
    <property type="component" value="Chromosome 8"/>
</dbReference>
<dbReference type="EMBL" id="CM023477">
    <property type="protein sequence ID" value="KAH7936819.1"/>
    <property type="molecule type" value="Genomic_DNA"/>
</dbReference>
<sequence>MNESTDRPQTPIARMASTQLQPPRPLDTTGDTFHNWTVCKSEFDLFATATGLTQQPKEFQAATFLMTIGEDAGRTYYTLKFDSEDEKKDLKSLLAKFEAHYAEPQAPNRI</sequence>
<name>A0ACB8C7G6_DERSI</name>
<gene>
    <name evidence="1" type="ORF">HPB49_005575</name>
</gene>
<evidence type="ECO:0000313" key="2">
    <source>
        <dbReference type="Proteomes" id="UP000821865"/>
    </source>
</evidence>
<comment type="caution">
    <text evidence="1">The sequence shown here is derived from an EMBL/GenBank/DDBJ whole genome shotgun (WGS) entry which is preliminary data.</text>
</comment>
<accession>A0ACB8C7G6</accession>
<keyword evidence="2" id="KW-1185">Reference proteome</keyword>
<protein>
    <submittedName>
        <fullName evidence="1">Uncharacterized protein</fullName>
    </submittedName>
</protein>